<protein>
    <recommendedName>
        <fullName evidence="4 6">dTDP-4-dehydrorhamnose reductase</fullName>
        <ecNumber evidence="3 6">1.1.1.133</ecNumber>
    </recommendedName>
</protein>
<dbReference type="InterPro" id="IPR005913">
    <property type="entry name" value="dTDP_dehydrorham_reduct"/>
</dbReference>
<keyword evidence="6" id="KW-0560">Oxidoreductase</keyword>
<organism evidence="8 9">
    <name type="scientific">Marinobacterium lutimaris</name>
    <dbReference type="NCBI Taxonomy" id="568106"/>
    <lineage>
        <taxon>Bacteria</taxon>
        <taxon>Pseudomonadati</taxon>
        <taxon>Pseudomonadota</taxon>
        <taxon>Gammaproteobacteria</taxon>
        <taxon>Oceanospirillales</taxon>
        <taxon>Oceanospirillaceae</taxon>
        <taxon>Marinobacterium</taxon>
    </lineage>
</organism>
<evidence type="ECO:0000256" key="5">
    <source>
        <dbReference type="ARBA" id="ARBA00048200"/>
    </source>
</evidence>
<dbReference type="InterPro" id="IPR029903">
    <property type="entry name" value="RmlD-like-bd"/>
</dbReference>
<dbReference type="PANTHER" id="PTHR10491">
    <property type="entry name" value="DTDP-4-DEHYDRORHAMNOSE REDUCTASE"/>
    <property type="match status" value="1"/>
</dbReference>
<dbReference type="AlphaFoldDB" id="A0A1H6BAI4"/>
<name>A0A1H6BAI4_9GAMM</name>
<accession>A0A1H6BAI4</accession>
<comment type="catalytic activity">
    <reaction evidence="5 6">
        <text>dTDP-beta-L-rhamnose + NADP(+) = dTDP-4-dehydro-beta-L-rhamnose + NADPH + H(+)</text>
        <dbReference type="Rhea" id="RHEA:21796"/>
        <dbReference type="ChEBI" id="CHEBI:15378"/>
        <dbReference type="ChEBI" id="CHEBI:57510"/>
        <dbReference type="ChEBI" id="CHEBI:57783"/>
        <dbReference type="ChEBI" id="CHEBI:58349"/>
        <dbReference type="ChEBI" id="CHEBI:62830"/>
        <dbReference type="EC" id="1.1.1.133"/>
    </reaction>
</comment>
<evidence type="ECO:0000256" key="6">
    <source>
        <dbReference type="RuleBase" id="RU364082"/>
    </source>
</evidence>
<evidence type="ECO:0000256" key="3">
    <source>
        <dbReference type="ARBA" id="ARBA00012929"/>
    </source>
</evidence>
<evidence type="ECO:0000259" key="7">
    <source>
        <dbReference type="Pfam" id="PF04321"/>
    </source>
</evidence>
<dbReference type="CDD" id="cd05254">
    <property type="entry name" value="dTDP_HR_like_SDR_e"/>
    <property type="match status" value="1"/>
</dbReference>
<dbReference type="UniPathway" id="UPA00281"/>
<evidence type="ECO:0000256" key="2">
    <source>
        <dbReference type="ARBA" id="ARBA00010944"/>
    </source>
</evidence>
<keyword evidence="6" id="KW-0521">NADP</keyword>
<reference evidence="8 9" key="1">
    <citation type="submission" date="2016-10" db="EMBL/GenBank/DDBJ databases">
        <authorList>
            <person name="de Groot N.N."/>
        </authorList>
    </citation>
    <scope>NUCLEOTIDE SEQUENCE [LARGE SCALE GENOMIC DNA]</scope>
    <source>
        <strain evidence="8 9">DSM 22012</strain>
    </source>
</reference>
<dbReference type="EC" id="1.1.1.133" evidence="3 6"/>
<keyword evidence="9" id="KW-1185">Reference proteome</keyword>
<dbReference type="RefSeq" id="WP_104003603.1">
    <property type="nucleotide sequence ID" value="NZ_FNVQ01000002.1"/>
</dbReference>
<dbReference type="GO" id="GO:0008831">
    <property type="term" value="F:dTDP-4-dehydrorhamnose reductase activity"/>
    <property type="evidence" value="ECO:0007669"/>
    <property type="project" value="UniProtKB-EC"/>
</dbReference>
<dbReference type="GO" id="GO:0009243">
    <property type="term" value="P:O antigen biosynthetic process"/>
    <property type="evidence" value="ECO:0007669"/>
    <property type="project" value="UniProtKB-UniPathway"/>
</dbReference>
<dbReference type="Proteomes" id="UP000236745">
    <property type="component" value="Unassembled WGS sequence"/>
</dbReference>
<dbReference type="PANTHER" id="PTHR10491:SF4">
    <property type="entry name" value="METHIONINE ADENOSYLTRANSFERASE 2 SUBUNIT BETA"/>
    <property type="match status" value="1"/>
</dbReference>
<proteinExistence type="inferred from homology"/>
<evidence type="ECO:0000313" key="9">
    <source>
        <dbReference type="Proteomes" id="UP000236745"/>
    </source>
</evidence>
<evidence type="ECO:0000256" key="1">
    <source>
        <dbReference type="ARBA" id="ARBA00004781"/>
    </source>
</evidence>
<comment type="similarity">
    <text evidence="2 6">Belongs to the dTDP-4-dehydrorhamnose reductase family.</text>
</comment>
<sequence>MRVLITGARGQVGRELLRLAPDAFEVIGLDSASLDITHAKAVEAKVAELQPGLIINAAAYTAVDKAESDAERAWAVNRDGVANLACAAEKLGIPVLHISTDYVFAGDADSPYRETDTTGPTGVYGASKLAGEQALAEGCSRYIVLRTSWVFGALGNNFVKTMLRVGKERDTLSVVADQQGGPTSAAAIAKVLWLLAQRHLEHQPLPWGVYHLSGAPDCSWFEFAQEIFAQAEAFGLLTRQPQVLAIKTEQYPTPAKRPAWSVLDSSKLSSLLGMEIPQWKDDLKKMLAELKQGNVEPE</sequence>
<dbReference type="NCBIfam" id="TIGR01214">
    <property type="entry name" value="rmlD"/>
    <property type="match status" value="1"/>
</dbReference>
<dbReference type="EMBL" id="FNVQ01000002">
    <property type="protein sequence ID" value="SEG57375.1"/>
    <property type="molecule type" value="Genomic_DNA"/>
</dbReference>
<dbReference type="OrthoDB" id="9803892at2"/>
<dbReference type="Gene3D" id="3.40.50.720">
    <property type="entry name" value="NAD(P)-binding Rossmann-like Domain"/>
    <property type="match status" value="1"/>
</dbReference>
<gene>
    <name evidence="8" type="ORF">SAMN05444390_102486</name>
</gene>
<evidence type="ECO:0000313" key="8">
    <source>
        <dbReference type="EMBL" id="SEG57375.1"/>
    </source>
</evidence>
<dbReference type="InterPro" id="IPR036291">
    <property type="entry name" value="NAD(P)-bd_dom_sf"/>
</dbReference>
<dbReference type="Gene3D" id="3.90.25.10">
    <property type="entry name" value="UDP-galactose 4-epimerase, domain 1"/>
    <property type="match status" value="1"/>
</dbReference>
<dbReference type="GO" id="GO:0019305">
    <property type="term" value="P:dTDP-rhamnose biosynthetic process"/>
    <property type="evidence" value="ECO:0007669"/>
    <property type="project" value="UniProtKB-UniPathway"/>
</dbReference>
<feature type="domain" description="RmlD-like substrate binding" evidence="7">
    <location>
        <begin position="1"/>
        <end position="290"/>
    </location>
</feature>
<dbReference type="UniPathway" id="UPA00124"/>
<comment type="function">
    <text evidence="6">Catalyzes the reduction of dTDP-6-deoxy-L-lyxo-4-hexulose to yield dTDP-L-rhamnose.</text>
</comment>
<dbReference type="SUPFAM" id="SSF51735">
    <property type="entry name" value="NAD(P)-binding Rossmann-fold domains"/>
    <property type="match status" value="1"/>
</dbReference>
<comment type="pathway">
    <text evidence="1 6">Carbohydrate biosynthesis; dTDP-L-rhamnose biosynthesis.</text>
</comment>
<dbReference type="Pfam" id="PF04321">
    <property type="entry name" value="RmlD_sub_bind"/>
    <property type="match status" value="1"/>
</dbReference>
<evidence type="ECO:0000256" key="4">
    <source>
        <dbReference type="ARBA" id="ARBA00017099"/>
    </source>
</evidence>
<comment type="cofactor">
    <cofactor evidence="6">
        <name>Mg(2+)</name>
        <dbReference type="ChEBI" id="CHEBI:18420"/>
    </cofactor>
    <text evidence="6">Binds 1 Mg(2+) ion per monomer.</text>
</comment>